<dbReference type="RefSeq" id="WP_345595431.1">
    <property type="nucleotide sequence ID" value="NZ_BAABJG010000064.1"/>
</dbReference>
<evidence type="ECO:0000313" key="2">
    <source>
        <dbReference type="Proteomes" id="UP001597180"/>
    </source>
</evidence>
<comment type="caution">
    <text evidence="1">The sequence shown here is derived from an EMBL/GenBank/DDBJ whole genome shotgun (WGS) entry which is preliminary data.</text>
</comment>
<name>A0ABW3UXS8_9BACL</name>
<dbReference type="EMBL" id="JBHTLU010000062">
    <property type="protein sequence ID" value="MFD1225493.1"/>
    <property type="molecule type" value="Genomic_DNA"/>
</dbReference>
<accession>A0ABW3UXS8</accession>
<sequence>MTHEHEVDYGARRPLKFQTYVLDSEVKEWFLDAVGQYIASYVNTDTVKKMDKVQYYRLVEKTAILICKAYAPTTKYGITKAEVRSAVVYWIRFISEAVQNGEREQGRGDSG</sequence>
<gene>
    <name evidence="1" type="ORF">ACFQ4B_35995</name>
</gene>
<evidence type="ECO:0000313" key="1">
    <source>
        <dbReference type="EMBL" id="MFD1225493.1"/>
    </source>
</evidence>
<reference evidence="2" key="1">
    <citation type="journal article" date="2019" name="Int. J. Syst. Evol. Microbiol.">
        <title>The Global Catalogue of Microorganisms (GCM) 10K type strain sequencing project: providing services to taxonomists for standard genome sequencing and annotation.</title>
        <authorList>
            <consortium name="The Broad Institute Genomics Platform"/>
            <consortium name="The Broad Institute Genome Sequencing Center for Infectious Disease"/>
            <person name="Wu L."/>
            <person name="Ma J."/>
        </authorList>
    </citation>
    <scope>NUCLEOTIDE SEQUENCE [LARGE SCALE GENOMIC DNA]</scope>
    <source>
        <strain evidence="2">CCUG 53270</strain>
    </source>
</reference>
<proteinExistence type="predicted"/>
<dbReference type="Proteomes" id="UP001597180">
    <property type="component" value="Unassembled WGS sequence"/>
</dbReference>
<protein>
    <submittedName>
        <fullName evidence="1">Uncharacterized protein</fullName>
    </submittedName>
</protein>
<organism evidence="1 2">
    <name type="scientific">Paenibacillus vulneris</name>
    <dbReference type="NCBI Taxonomy" id="1133364"/>
    <lineage>
        <taxon>Bacteria</taxon>
        <taxon>Bacillati</taxon>
        <taxon>Bacillota</taxon>
        <taxon>Bacilli</taxon>
        <taxon>Bacillales</taxon>
        <taxon>Paenibacillaceae</taxon>
        <taxon>Paenibacillus</taxon>
    </lineage>
</organism>
<keyword evidence="2" id="KW-1185">Reference proteome</keyword>